<accession>A0A7J6DS65</accession>
<evidence type="ECO:0000259" key="2">
    <source>
        <dbReference type="Pfam" id="PF14392"/>
    </source>
</evidence>
<feature type="region of interest" description="Disordered" evidence="1">
    <location>
        <begin position="259"/>
        <end position="283"/>
    </location>
</feature>
<evidence type="ECO:0000313" key="3">
    <source>
        <dbReference type="EMBL" id="KAF4348650.1"/>
    </source>
</evidence>
<dbReference type="PANTHER" id="PTHR31286:SF167">
    <property type="entry name" value="OS09G0268800 PROTEIN"/>
    <property type="match status" value="1"/>
</dbReference>
<gene>
    <name evidence="3" type="ORF">G4B88_007397</name>
</gene>
<proteinExistence type="predicted"/>
<comment type="caution">
    <text evidence="3">The sequence shown here is derived from an EMBL/GenBank/DDBJ whole genome shotgun (WGS) entry which is preliminary data.</text>
</comment>
<feature type="region of interest" description="Disordered" evidence="1">
    <location>
        <begin position="307"/>
        <end position="339"/>
    </location>
</feature>
<dbReference type="InterPro" id="IPR025836">
    <property type="entry name" value="Zn_knuckle_CX2CX4HX4C"/>
</dbReference>
<sequence>MEKATFWVEIHGLPTPYLVGQNSSVIGAKVGEFIASDGADNRIIARRGFLTLKVDIMIEQQIPAGFYLSINRGRKEWIQFKYRKLPKICFNCGYIAHDSSSCPRNRAFAFPPVGSVVPLYGLWIKASVPIRSCFDTKGPVLICEREAPSAALQDNLNNSREGNIARHPMNLLGKNPADERVILTMMAHVGPVAAQMIKVPHEIVCKSRTPHHHLEPTIVIRPVEEGSKGFIGPLLKDGKIPNEPNVSWFQLQDSSCITDSKSKKRKGTGNVSPIIIKDPNSDTITSKVPDAQLNLGLLTAGSFVLGKDTSSKSSGSKKKSGSQKKVCNKATRQPNHGPHGETDVWWQPWIPWLDYASFRDLMESIRPKAPSLKNVADLIPCVRCVSLILKRLGTCLYNALLPLPSGLLVPCPCVSLPSHAWTWRISSRTYATMLILR</sequence>
<feature type="domain" description="Zinc knuckle CX2CX4HX4C" evidence="2">
    <location>
        <begin position="73"/>
        <end position="103"/>
    </location>
</feature>
<evidence type="ECO:0000313" key="4">
    <source>
        <dbReference type="Proteomes" id="UP000583929"/>
    </source>
</evidence>
<reference evidence="3 4" key="1">
    <citation type="journal article" date="2020" name="bioRxiv">
        <title>Sequence and annotation of 42 cannabis genomes reveals extensive copy number variation in cannabinoid synthesis and pathogen resistance genes.</title>
        <authorList>
            <person name="Mckernan K.J."/>
            <person name="Helbert Y."/>
            <person name="Kane L.T."/>
            <person name="Ebling H."/>
            <person name="Zhang L."/>
            <person name="Liu B."/>
            <person name="Eaton Z."/>
            <person name="Mclaughlin S."/>
            <person name="Kingan S."/>
            <person name="Baybayan P."/>
            <person name="Concepcion G."/>
            <person name="Jordan M."/>
            <person name="Riva A."/>
            <person name="Barbazuk W."/>
            <person name="Harkins T."/>
        </authorList>
    </citation>
    <scope>NUCLEOTIDE SEQUENCE [LARGE SCALE GENOMIC DNA]</scope>
    <source>
        <strain evidence="4">cv. Jamaican Lion 4</strain>
        <tissue evidence="3">Leaf</tissue>
    </source>
</reference>
<organism evidence="3 4">
    <name type="scientific">Cannabis sativa</name>
    <name type="common">Hemp</name>
    <name type="synonym">Marijuana</name>
    <dbReference type="NCBI Taxonomy" id="3483"/>
    <lineage>
        <taxon>Eukaryota</taxon>
        <taxon>Viridiplantae</taxon>
        <taxon>Streptophyta</taxon>
        <taxon>Embryophyta</taxon>
        <taxon>Tracheophyta</taxon>
        <taxon>Spermatophyta</taxon>
        <taxon>Magnoliopsida</taxon>
        <taxon>eudicotyledons</taxon>
        <taxon>Gunneridae</taxon>
        <taxon>Pentapetalae</taxon>
        <taxon>rosids</taxon>
        <taxon>fabids</taxon>
        <taxon>Rosales</taxon>
        <taxon>Cannabaceae</taxon>
        <taxon>Cannabis</taxon>
    </lineage>
</organism>
<protein>
    <recommendedName>
        <fullName evidence="2">Zinc knuckle CX2CX4HX4C domain-containing protein</fullName>
    </recommendedName>
</protein>
<dbReference type="EMBL" id="JAATIQ010000676">
    <property type="protein sequence ID" value="KAF4348650.1"/>
    <property type="molecule type" value="Genomic_DNA"/>
</dbReference>
<dbReference type="Proteomes" id="UP000583929">
    <property type="component" value="Unassembled WGS sequence"/>
</dbReference>
<dbReference type="Pfam" id="PF14392">
    <property type="entry name" value="zf-CCHC_4"/>
    <property type="match status" value="1"/>
</dbReference>
<evidence type="ECO:0000256" key="1">
    <source>
        <dbReference type="SAM" id="MobiDB-lite"/>
    </source>
</evidence>
<dbReference type="PANTHER" id="PTHR31286">
    <property type="entry name" value="GLYCINE-RICH CELL WALL STRUCTURAL PROTEIN 1.8-LIKE"/>
    <property type="match status" value="1"/>
</dbReference>
<dbReference type="AlphaFoldDB" id="A0A7J6DS65"/>
<name>A0A7J6DS65_CANSA</name>
<dbReference type="InterPro" id="IPR040256">
    <property type="entry name" value="At4g02000-like"/>
</dbReference>
<keyword evidence="4" id="KW-1185">Reference proteome</keyword>